<accession>A0A3B1A080</accession>
<name>A0A3B1A080_9ZZZZ</name>
<gene>
    <name evidence="2" type="ORF">MNBD_GAMMA17-402</name>
</gene>
<dbReference type="SUPFAM" id="SSF53335">
    <property type="entry name" value="S-adenosyl-L-methionine-dependent methyltransferases"/>
    <property type="match status" value="1"/>
</dbReference>
<dbReference type="InterPro" id="IPR029063">
    <property type="entry name" value="SAM-dependent_MTases_sf"/>
</dbReference>
<evidence type="ECO:0000259" key="1">
    <source>
        <dbReference type="Pfam" id="PF08241"/>
    </source>
</evidence>
<dbReference type="InterPro" id="IPR013216">
    <property type="entry name" value="Methyltransf_11"/>
</dbReference>
<protein>
    <recommendedName>
        <fullName evidence="1">Methyltransferase type 11 domain-containing protein</fullName>
    </recommendedName>
</protein>
<dbReference type="PANTHER" id="PTHR12843:SF5">
    <property type="entry name" value="EEF1A LYSINE METHYLTRANSFERASE 2"/>
    <property type="match status" value="1"/>
</dbReference>
<feature type="domain" description="Methyltransferase type 11" evidence="1">
    <location>
        <begin position="3"/>
        <end position="89"/>
    </location>
</feature>
<sequence length="150" mass="17058">VNYLVRDGFENITVLDISSAALRTAQEHLGESAKLVDWIEADITRFQTTEQFDLWHDRAVFHFLTQASERKRYVDLLHQTIKPGGHIIIAAFAMGGPKKCSGLDIVQYDATKLSQELGELFTLIEQEDEMHITPSGNEQAFGYYHFKKQG</sequence>
<organism evidence="2">
    <name type="scientific">hydrothermal vent metagenome</name>
    <dbReference type="NCBI Taxonomy" id="652676"/>
    <lineage>
        <taxon>unclassified sequences</taxon>
        <taxon>metagenomes</taxon>
        <taxon>ecological metagenomes</taxon>
    </lineage>
</organism>
<dbReference type="AlphaFoldDB" id="A0A3B1A080"/>
<dbReference type="CDD" id="cd02440">
    <property type="entry name" value="AdoMet_MTases"/>
    <property type="match status" value="1"/>
</dbReference>
<dbReference type="PANTHER" id="PTHR12843">
    <property type="entry name" value="PROTEIN-LYSINE N-METHYLTRANSFERASE METTL10"/>
    <property type="match status" value="1"/>
</dbReference>
<dbReference type="EMBL" id="UOFQ01000059">
    <property type="protein sequence ID" value="VAW87144.1"/>
    <property type="molecule type" value="Genomic_DNA"/>
</dbReference>
<dbReference type="GO" id="GO:0008757">
    <property type="term" value="F:S-adenosylmethionine-dependent methyltransferase activity"/>
    <property type="evidence" value="ECO:0007669"/>
    <property type="project" value="InterPro"/>
</dbReference>
<dbReference type="Gene3D" id="3.40.50.150">
    <property type="entry name" value="Vaccinia Virus protein VP39"/>
    <property type="match status" value="1"/>
</dbReference>
<evidence type="ECO:0000313" key="2">
    <source>
        <dbReference type="EMBL" id="VAW87144.1"/>
    </source>
</evidence>
<dbReference type="Pfam" id="PF08241">
    <property type="entry name" value="Methyltransf_11"/>
    <property type="match status" value="1"/>
</dbReference>
<reference evidence="2" key="1">
    <citation type="submission" date="2018-06" db="EMBL/GenBank/DDBJ databases">
        <authorList>
            <person name="Zhirakovskaya E."/>
        </authorList>
    </citation>
    <scope>NUCLEOTIDE SEQUENCE</scope>
</reference>
<proteinExistence type="predicted"/>
<feature type="non-terminal residue" evidence="2">
    <location>
        <position position="1"/>
    </location>
</feature>